<dbReference type="PRINTS" id="PR00175">
    <property type="entry name" value="NAALASMPORT"/>
</dbReference>
<dbReference type="EMBL" id="QZDT01000015">
    <property type="protein sequence ID" value="NBJ93075.1"/>
    <property type="molecule type" value="Genomic_DNA"/>
</dbReference>
<evidence type="ECO:0000313" key="10">
    <source>
        <dbReference type="Proteomes" id="UP001154420"/>
    </source>
</evidence>
<name>A0A9X5BFP3_9FIRM</name>
<evidence type="ECO:0000256" key="8">
    <source>
        <dbReference type="RuleBase" id="RU363064"/>
    </source>
</evidence>
<dbReference type="Pfam" id="PF01235">
    <property type="entry name" value="Na_Ala_symp"/>
    <property type="match status" value="1"/>
</dbReference>
<feature type="transmembrane region" description="Helical" evidence="8">
    <location>
        <begin position="345"/>
        <end position="367"/>
    </location>
</feature>
<dbReference type="PANTHER" id="PTHR30330:SF3">
    <property type="entry name" value="TRANSCRIPTIONAL REGULATOR, LRP FAMILY"/>
    <property type="match status" value="1"/>
</dbReference>
<evidence type="ECO:0000256" key="2">
    <source>
        <dbReference type="ARBA" id="ARBA00009261"/>
    </source>
</evidence>
<dbReference type="AlphaFoldDB" id="A0A9X5BFP3"/>
<feature type="transmembrane region" description="Helical" evidence="8">
    <location>
        <begin position="14"/>
        <end position="31"/>
    </location>
</feature>
<dbReference type="GO" id="GO:0005886">
    <property type="term" value="C:plasma membrane"/>
    <property type="evidence" value="ECO:0007669"/>
    <property type="project" value="UniProtKB-SubCell"/>
</dbReference>
<evidence type="ECO:0000256" key="7">
    <source>
        <dbReference type="ARBA" id="ARBA00023136"/>
    </source>
</evidence>
<gene>
    <name evidence="9" type="ORF">D5281_10815</name>
</gene>
<feature type="transmembrane region" description="Helical" evidence="8">
    <location>
        <begin position="94"/>
        <end position="115"/>
    </location>
</feature>
<dbReference type="OrthoDB" id="9804874at2"/>
<feature type="transmembrane region" description="Helical" evidence="8">
    <location>
        <begin position="387"/>
        <end position="409"/>
    </location>
</feature>
<dbReference type="PANTHER" id="PTHR30330">
    <property type="entry name" value="AGSS FAMILY TRANSPORTER, SODIUM-ALANINE"/>
    <property type="match status" value="1"/>
</dbReference>
<evidence type="ECO:0000256" key="5">
    <source>
        <dbReference type="ARBA" id="ARBA00022692"/>
    </source>
</evidence>
<sequence>MQAVLNFIQSTNQFLWSGPLLFLLMGTHLYFTMKLHFPQKNILKAIHLSVTPKSSVDGNNLSVFATLSTTLAATLGTGNIIGVSTAVALGGPGAIFWCWITGILGMATTYAECFLSVRFRNRTQNGTYQGGPMYMWQNGLHNVAVGKFYGLLTLIAAFGVGCTTQSNSITQTTSISFGLNPHIAGFLAAILAGLVIVGGIRSIGNVCMKIVPFLGILYTASCIFLLLRNREAFLPAIHLILSHALAPRAAIGGAAGSSLMLTARYGIARGLFTNEAGIGTAAITAAASETSHPACQAYVSMTAVFWDTVVMCLLSGLVIVTNMLLHPESTLNVNEAGLTDAAFSYLPFFGNTFLSLCLIAFAITTLIGWSYLGEQAYCYLTGNKGIFLYKVAYIVMIYIGAVLPLNLVWECTDLINAFMVLPNVAALFLLQKYLCYQVPDS</sequence>
<dbReference type="NCBIfam" id="TIGR00835">
    <property type="entry name" value="agcS"/>
    <property type="match status" value="1"/>
</dbReference>
<feature type="transmembrane region" description="Helical" evidence="8">
    <location>
        <begin position="183"/>
        <end position="204"/>
    </location>
</feature>
<feature type="transmembrane region" description="Helical" evidence="8">
    <location>
        <begin position="304"/>
        <end position="325"/>
    </location>
</feature>
<evidence type="ECO:0000256" key="1">
    <source>
        <dbReference type="ARBA" id="ARBA00004651"/>
    </source>
</evidence>
<feature type="transmembrane region" description="Helical" evidence="8">
    <location>
        <begin position="210"/>
        <end position="227"/>
    </location>
</feature>
<comment type="similarity">
    <text evidence="2 8">Belongs to the alanine or glycine:cation symporter (AGCS) (TC 2.A.25) family.</text>
</comment>
<keyword evidence="8" id="KW-0769">Symport</keyword>
<keyword evidence="3 8" id="KW-0813">Transport</keyword>
<feature type="transmembrane region" description="Helical" evidence="8">
    <location>
        <begin position="415"/>
        <end position="435"/>
    </location>
</feature>
<keyword evidence="10" id="KW-1185">Reference proteome</keyword>
<evidence type="ECO:0000313" key="9">
    <source>
        <dbReference type="EMBL" id="NBJ93075.1"/>
    </source>
</evidence>
<reference evidence="9" key="1">
    <citation type="submission" date="2018-09" db="EMBL/GenBank/DDBJ databases">
        <title>Murine metabolic-syndrome-specific gut microbial biobank.</title>
        <authorList>
            <person name="Liu C."/>
        </authorList>
    </citation>
    <scope>NUCLEOTIDE SEQUENCE</scope>
    <source>
        <strain evidence="9">D42-62</strain>
    </source>
</reference>
<evidence type="ECO:0000256" key="4">
    <source>
        <dbReference type="ARBA" id="ARBA00022475"/>
    </source>
</evidence>
<evidence type="ECO:0000256" key="6">
    <source>
        <dbReference type="ARBA" id="ARBA00022989"/>
    </source>
</evidence>
<protein>
    <submittedName>
        <fullName evidence="9">Sodium:alanine symporter family protein</fullName>
    </submittedName>
</protein>
<keyword evidence="7 8" id="KW-0472">Membrane</keyword>
<accession>A0A9X5BFP3</accession>
<comment type="caution">
    <text evidence="9">The sequence shown here is derived from an EMBL/GenBank/DDBJ whole genome shotgun (WGS) entry which is preliminary data.</text>
</comment>
<dbReference type="RefSeq" id="WP_160560154.1">
    <property type="nucleotide sequence ID" value="NZ_QZDT01000015.1"/>
</dbReference>
<proteinExistence type="inferred from homology"/>
<keyword evidence="6 8" id="KW-1133">Transmembrane helix</keyword>
<keyword evidence="4 8" id="KW-1003">Cell membrane</keyword>
<organism evidence="9 10">
    <name type="scientific">Parablautia muri</name>
    <dbReference type="NCBI Taxonomy" id="2320879"/>
    <lineage>
        <taxon>Bacteria</taxon>
        <taxon>Bacillati</taxon>
        <taxon>Bacillota</taxon>
        <taxon>Clostridia</taxon>
        <taxon>Lachnospirales</taxon>
        <taxon>Lachnospiraceae</taxon>
        <taxon>Parablautia</taxon>
    </lineage>
</organism>
<dbReference type="InterPro" id="IPR001463">
    <property type="entry name" value="Na/Ala_symport"/>
</dbReference>
<dbReference type="Proteomes" id="UP001154420">
    <property type="component" value="Unassembled WGS sequence"/>
</dbReference>
<keyword evidence="5 8" id="KW-0812">Transmembrane</keyword>
<feature type="transmembrane region" description="Helical" evidence="8">
    <location>
        <begin position="63"/>
        <end position="88"/>
    </location>
</feature>
<comment type="subcellular location">
    <subcellularLocation>
        <location evidence="1 8">Cell membrane</location>
        <topology evidence="1 8">Multi-pass membrane protein</topology>
    </subcellularLocation>
</comment>
<evidence type="ECO:0000256" key="3">
    <source>
        <dbReference type="ARBA" id="ARBA00022448"/>
    </source>
</evidence>
<dbReference type="GO" id="GO:0005283">
    <property type="term" value="F:amino acid:sodium symporter activity"/>
    <property type="evidence" value="ECO:0007669"/>
    <property type="project" value="InterPro"/>
</dbReference>